<evidence type="ECO:0000259" key="5">
    <source>
        <dbReference type="Pfam" id="PF08281"/>
    </source>
</evidence>
<dbReference type="KEGG" id="drc:G0Q07_06610"/>
<organism evidence="6 7">
    <name type="scientific">Draconibacterium halophilum</name>
    <dbReference type="NCBI Taxonomy" id="2706887"/>
    <lineage>
        <taxon>Bacteria</taxon>
        <taxon>Pseudomonadati</taxon>
        <taxon>Bacteroidota</taxon>
        <taxon>Bacteroidia</taxon>
        <taxon>Marinilabiliales</taxon>
        <taxon>Prolixibacteraceae</taxon>
        <taxon>Draconibacterium</taxon>
    </lineage>
</organism>
<evidence type="ECO:0000256" key="1">
    <source>
        <dbReference type="ARBA" id="ARBA00010641"/>
    </source>
</evidence>
<keyword evidence="2" id="KW-0805">Transcription regulation</keyword>
<name>A0A6C0RBG5_9BACT</name>
<gene>
    <name evidence="6" type="ORF">G0Q07_06610</name>
</gene>
<comment type="similarity">
    <text evidence="1">Belongs to the sigma-70 factor family. ECF subfamily.</text>
</comment>
<evidence type="ECO:0000256" key="2">
    <source>
        <dbReference type="ARBA" id="ARBA00023015"/>
    </source>
</evidence>
<evidence type="ECO:0000256" key="3">
    <source>
        <dbReference type="ARBA" id="ARBA00023082"/>
    </source>
</evidence>
<dbReference type="Gene3D" id="1.10.1740.10">
    <property type="match status" value="1"/>
</dbReference>
<dbReference type="Gene3D" id="1.10.10.10">
    <property type="entry name" value="Winged helix-like DNA-binding domain superfamily/Winged helix DNA-binding domain"/>
    <property type="match status" value="1"/>
</dbReference>
<dbReference type="Pfam" id="PF08281">
    <property type="entry name" value="Sigma70_r4_2"/>
    <property type="match status" value="1"/>
</dbReference>
<proteinExistence type="inferred from homology"/>
<dbReference type="SUPFAM" id="SSF88946">
    <property type="entry name" value="Sigma2 domain of RNA polymerase sigma factors"/>
    <property type="match status" value="1"/>
</dbReference>
<dbReference type="AlphaFoldDB" id="A0A6C0RBG5"/>
<dbReference type="InterPro" id="IPR013325">
    <property type="entry name" value="RNA_pol_sigma_r2"/>
</dbReference>
<dbReference type="GO" id="GO:0003677">
    <property type="term" value="F:DNA binding"/>
    <property type="evidence" value="ECO:0007669"/>
    <property type="project" value="InterPro"/>
</dbReference>
<feature type="domain" description="RNA polymerase sigma factor 70 region 4 type 2" evidence="5">
    <location>
        <begin position="126"/>
        <end position="178"/>
    </location>
</feature>
<keyword evidence="7" id="KW-1185">Reference proteome</keyword>
<keyword evidence="3" id="KW-0731">Sigma factor</keyword>
<dbReference type="RefSeq" id="WP_163345341.1">
    <property type="nucleotide sequence ID" value="NZ_CP048409.1"/>
</dbReference>
<dbReference type="InterPro" id="IPR014284">
    <property type="entry name" value="RNA_pol_sigma-70_dom"/>
</dbReference>
<evidence type="ECO:0000256" key="4">
    <source>
        <dbReference type="ARBA" id="ARBA00023163"/>
    </source>
</evidence>
<accession>A0A6C0RBG5</accession>
<reference evidence="6 7" key="1">
    <citation type="submission" date="2020-02" db="EMBL/GenBank/DDBJ databases">
        <title>Genome sequencing for Draconibacterium sp. strain M1.</title>
        <authorList>
            <person name="Park S.-J."/>
        </authorList>
    </citation>
    <scope>NUCLEOTIDE SEQUENCE [LARGE SCALE GENOMIC DNA]</scope>
    <source>
        <strain evidence="6 7">M1</strain>
    </source>
</reference>
<protein>
    <submittedName>
        <fullName evidence="6">Sigma-70 family RNA polymerase sigma factor</fullName>
    </submittedName>
</protein>
<dbReference type="CDD" id="cd06171">
    <property type="entry name" value="Sigma70_r4"/>
    <property type="match status" value="1"/>
</dbReference>
<dbReference type="InterPro" id="IPR036388">
    <property type="entry name" value="WH-like_DNA-bd_sf"/>
</dbReference>
<dbReference type="NCBIfam" id="TIGR02937">
    <property type="entry name" value="sigma70-ECF"/>
    <property type="match status" value="1"/>
</dbReference>
<sequence length="204" mass="24450">MAKKENPSYFLWERFKNGDDDAFYRIYDQYFNELYSYALNFSKDTDFIKDCIHDLFLNLYKYRKTLSKTDNIQFYLLRSLRRLLHKEGTKRKTLLHDEQLLHSNDTPVVSLEDEIIADETKKEHFRALAEVMKKLTKKQQEALSLKFEHNLSYPEIADTLNISVESARTMIYRTLKELRKAIKKGKTFNSILLFFLLRNRIQTV</sequence>
<dbReference type="InterPro" id="IPR039425">
    <property type="entry name" value="RNA_pol_sigma-70-like"/>
</dbReference>
<dbReference type="PANTHER" id="PTHR43133">
    <property type="entry name" value="RNA POLYMERASE ECF-TYPE SIGMA FACTO"/>
    <property type="match status" value="1"/>
</dbReference>
<dbReference type="SUPFAM" id="SSF88659">
    <property type="entry name" value="Sigma3 and sigma4 domains of RNA polymerase sigma factors"/>
    <property type="match status" value="1"/>
</dbReference>
<evidence type="ECO:0000313" key="7">
    <source>
        <dbReference type="Proteomes" id="UP000474630"/>
    </source>
</evidence>
<dbReference type="EMBL" id="CP048409">
    <property type="protein sequence ID" value="QIA07419.1"/>
    <property type="molecule type" value="Genomic_DNA"/>
</dbReference>
<dbReference type="InterPro" id="IPR013324">
    <property type="entry name" value="RNA_pol_sigma_r3/r4-like"/>
</dbReference>
<dbReference type="InterPro" id="IPR013249">
    <property type="entry name" value="RNA_pol_sigma70_r4_t2"/>
</dbReference>
<dbReference type="GO" id="GO:0006352">
    <property type="term" value="P:DNA-templated transcription initiation"/>
    <property type="evidence" value="ECO:0007669"/>
    <property type="project" value="InterPro"/>
</dbReference>
<evidence type="ECO:0000313" key="6">
    <source>
        <dbReference type="EMBL" id="QIA07419.1"/>
    </source>
</evidence>
<keyword evidence="4" id="KW-0804">Transcription</keyword>
<dbReference type="Proteomes" id="UP000474630">
    <property type="component" value="Chromosome"/>
</dbReference>
<dbReference type="GO" id="GO:0016987">
    <property type="term" value="F:sigma factor activity"/>
    <property type="evidence" value="ECO:0007669"/>
    <property type="project" value="UniProtKB-KW"/>
</dbReference>
<dbReference type="PANTHER" id="PTHR43133:SF46">
    <property type="entry name" value="RNA POLYMERASE SIGMA-70 FACTOR ECF SUBFAMILY"/>
    <property type="match status" value="1"/>
</dbReference>